<dbReference type="KEGG" id="caa:Caka_2327"/>
<reference evidence="2 3" key="1">
    <citation type="journal article" date="2010" name="Stand. Genomic Sci.">
        <title>Complete genome sequence of Coraliomargarita akajimensis type strain (04OKA010-24).</title>
        <authorList>
            <person name="Mavromatis K."/>
            <person name="Abt B."/>
            <person name="Brambilla E."/>
            <person name="Lapidus A."/>
            <person name="Copeland A."/>
            <person name="Deshpande S."/>
            <person name="Nolan M."/>
            <person name="Lucas S."/>
            <person name="Tice H."/>
            <person name="Cheng J.F."/>
            <person name="Han C."/>
            <person name="Detter J.C."/>
            <person name="Woyke T."/>
            <person name="Goodwin L."/>
            <person name="Pitluck S."/>
            <person name="Held B."/>
            <person name="Brettin T."/>
            <person name="Tapia R."/>
            <person name="Ivanova N."/>
            <person name="Mikhailova N."/>
            <person name="Pati A."/>
            <person name="Liolios K."/>
            <person name="Chen A."/>
            <person name="Palaniappan K."/>
            <person name="Land M."/>
            <person name="Hauser L."/>
            <person name="Chang Y.J."/>
            <person name="Jeffries C.D."/>
            <person name="Rohde M."/>
            <person name="Goker M."/>
            <person name="Bristow J."/>
            <person name="Eisen J.A."/>
            <person name="Markowitz V."/>
            <person name="Hugenholtz P."/>
            <person name="Klenk H.P."/>
            <person name="Kyrpides N.C."/>
        </authorList>
    </citation>
    <scope>NUCLEOTIDE SEQUENCE [LARGE SCALE GENOMIC DNA]</scope>
    <source>
        <strain evidence="3">DSM 45221 / IAM 15411 / JCM 23193 / KCTC 12865</strain>
    </source>
</reference>
<sequence length="132" mass="15022">MKAFIAALCFLAFAVLPAETPQEAAKAIYTLIETENYNELFTTRYNEWHKFEQQEIPETAAVELLAKGFKQNRETILAIYQQLMTAEFTHGTNPQAQYQETGETATAQVAIGERTVPFKLFKKTNGLWGFHL</sequence>
<feature type="signal peptide" evidence="1">
    <location>
        <begin position="1"/>
        <end position="18"/>
    </location>
</feature>
<organism evidence="2 3">
    <name type="scientific">Coraliomargarita akajimensis (strain DSM 45221 / IAM 15411 / JCM 23193 / KCTC 12865 / 04OKA010-24)</name>
    <dbReference type="NCBI Taxonomy" id="583355"/>
    <lineage>
        <taxon>Bacteria</taxon>
        <taxon>Pseudomonadati</taxon>
        <taxon>Verrucomicrobiota</taxon>
        <taxon>Opitutia</taxon>
        <taxon>Puniceicoccales</taxon>
        <taxon>Coraliomargaritaceae</taxon>
        <taxon>Coraliomargarita</taxon>
    </lineage>
</organism>
<accession>D5EMV4</accession>
<feature type="chain" id="PRO_5003071598" description="DUF4878 domain-containing protein" evidence="1">
    <location>
        <begin position="19"/>
        <end position="132"/>
    </location>
</feature>
<name>D5EMV4_CORAD</name>
<gene>
    <name evidence="2" type="ordered locus">Caka_2327</name>
</gene>
<keyword evidence="1" id="KW-0732">Signal</keyword>
<dbReference type="HOGENOM" id="CLU_1913512_0_0_0"/>
<evidence type="ECO:0000256" key="1">
    <source>
        <dbReference type="SAM" id="SignalP"/>
    </source>
</evidence>
<dbReference type="RefSeq" id="WP_013044066.1">
    <property type="nucleotide sequence ID" value="NC_014008.1"/>
</dbReference>
<dbReference type="EMBL" id="CP001998">
    <property type="protein sequence ID" value="ADE55344.1"/>
    <property type="molecule type" value="Genomic_DNA"/>
</dbReference>
<evidence type="ECO:0000313" key="2">
    <source>
        <dbReference type="EMBL" id="ADE55344.1"/>
    </source>
</evidence>
<keyword evidence="3" id="KW-1185">Reference proteome</keyword>
<protein>
    <recommendedName>
        <fullName evidence="4">DUF4878 domain-containing protein</fullName>
    </recommendedName>
</protein>
<dbReference type="AlphaFoldDB" id="D5EMV4"/>
<evidence type="ECO:0000313" key="3">
    <source>
        <dbReference type="Proteomes" id="UP000000925"/>
    </source>
</evidence>
<dbReference type="STRING" id="583355.Caka_2327"/>
<proteinExistence type="predicted"/>
<evidence type="ECO:0008006" key="4">
    <source>
        <dbReference type="Google" id="ProtNLM"/>
    </source>
</evidence>
<dbReference type="Proteomes" id="UP000000925">
    <property type="component" value="Chromosome"/>
</dbReference>